<feature type="transmembrane region" description="Helical" evidence="2">
    <location>
        <begin position="67"/>
        <end position="86"/>
    </location>
</feature>
<dbReference type="Proteomes" id="UP000309133">
    <property type="component" value="Unassembled WGS sequence"/>
</dbReference>
<dbReference type="EMBL" id="SSSM01000004">
    <property type="protein sequence ID" value="THG30848.1"/>
    <property type="molecule type" value="Genomic_DNA"/>
</dbReference>
<keyword evidence="2" id="KW-0812">Transmembrane</keyword>
<feature type="transmembrane region" description="Helical" evidence="2">
    <location>
        <begin position="272"/>
        <end position="290"/>
    </location>
</feature>
<comment type="caution">
    <text evidence="4">The sequence shown here is derived from an EMBL/GenBank/DDBJ whole genome shotgun (WGS) entry which is preliminary data.</text>
</comment>
<evidence type="ECO:0000313" key="4">
    <source>
        <dbReference type="EMBL" id="THG30848.1"/>
    </source>
</evidence>
<reference evidence="4 5" key="1">
    <citation type="submission" date="2019-04" db="EMBL/GenBank/DDBJ databases">
        <authorList>
            <person name="Jiang L."/>
        </authorList>
    </citation>
    <scope>NUCLEOTIDE SEQUENCE [LARGE SCALE GENOMIC DNA]</scope>
    <source>
        <strain evidence="4 5">YIM 131853</strain>
    </source>
</reference>
<protein>
    <submittedName>
        <fullName evidence="4">Acyltransferase</fullName>
    </submittedName>
</protein>
<dbReference type="GO" id="GO:0016747">
    <property type="term" value="F:acyltransferase activity, transferring groups other than amino-acyl groups"/>
    <property type="evidence" value="ECO:0007669"/>
    <property type="project" value="InterPro"/>
</dbReference>
<name>A0A4S4FL04_9MICO</name>
<feature type="compositionally biased region" description="Polar residues" evidence="1">
    <location>
        <begin position="411"/>
        <end position="427"/>
    </location>
</feature>
<feature type="transmembrane region" description="Helical" evidence="2">
    <location>
        <begin position="139"/>
        <end position="157"/>
    </location>
</feature>
<dbReference type="PANTHER" id="PTHR23028:SF53">
    <property type="entry name" value="ACYL_TRANSF_3 DOMAIN-CONTAINING PROTEIN"/>
    <property type="match status" value="1"/>
</dbReference>
<accession>A0A4S4FL04</accession>
<proteinExistence type="predicted"/>
<dbReference type="Pfam" id="PF01757">
    <property type="entry name" value="Acyl_transf_3"/>
    <property type="match status" value="1"/>
</dbReference>
<feature type="transmembrane region" description="Helical" evidence="2">
    <location>
        <begin position="370"/>
        <end position="389"/>
    </location>
</feature>
<organism evidence="4 5">
    <name type="scientific">Naasia lichenicola</name>
    <dbReference type="NCBI Taxonomy" id="2565933"/>
    <lineage>
        <taxon>Bacteria</taxon>
        <taxon>Bacillati</taxon>
        <taxon>Actinomycetota</taxon>
        <taxon>Actinomycetes</taxon>
        <taxon>Micrococcales</taxon>
        <taxon>Microbacteriaceae</taxon>
        <taxon>Naasia</taxon>
    </lineage>
</organism>
<keyword evidence="2" id="KW-1133">Transmembrane helix</keyword>
<keyword evidence="4" id="KW-0012">Acyltransferase</keyword>
<evidence type="ECO:0000313" key="5">
    <source>
        <dbReference type="Proteomes" id="UP000309133"/>
    </source>
</evidence>
<feature type="transmembrane region" description="Helical" evidence="2">
    <location>
        <begin position="106"/>
        <end position="127"/>
    </location>
</feature>
<feature type="transmembrane region" description="Helical" evidence="2">
    <location>
        <begin position="194"/>
        <end position="214"/>
    </location>
</feature>
<dbReference type="InterPro" id="IPR050879">
    <property type="entry name" value="Acyltransferase_3"/>
</dbReference>
<keyword evidence="4" id="KW-0808">Transferase</keyword>
<gene>
    <name evidence="4" type="ORF">E6C64_09445</name>
</gene>
<dbReference type="AlphaFoldDB" id="A0A4S4FL04"/>
<dbReference type="InterPro" id="IPR002656">
    <property type="entry name" value="Acyl_transf_3_dom"/>
</dbReference>
<keyword evidence="2" id="KW-0472">Membrane</keyword>
<feature type="transmembrane region" description="Helical" evidence="2">
    <location>
        <begin position="335"/>
        <end position="358"/>
    </location>
</feature>
<keyword evidence="5" id="KW-1185">Reference proteome</keyword>
<evidence type="ECO:0000256" key="1">
    <source>
        <dbReference type="SAM" id="MobiDB-lite"/>
    </source>
</evidence>
<feature type="transmembrane region" description="Helical" evidence="2">
    <location>
        <begin position="221"/>
        <end position="242"/>
    </location>
</feature>
<feature type="domain" description="Acyltransferase 3" evidence="3">
    <location>
        <begin position="62"/>
        <end position="386"/>
    </location>
</feature>
<evidence type="ECO:0000259" key="3">
    <source>
        <dbReference type="Pfam" id="PF01757"/>
    </source>
</evidence>
<dbReference type="PANTHER" id="PTHR23028">
    <property type="entry name" value="ACETYLTRANSFERASE"/>
    <property type="match status" value="1"/>
</dbReference>
<evidence type="ECO:0000256" key="2">
    <source>
        <dbReference type="SAM" id="Phobius"/>
    </source>
</evidence>
<dbReference type="GO" id="GO:0016020">
    <property type="term" value="C:membrane"/>
    <property type="evidence" value="ECO:0007669"/>
    <property type="project" value="TreeGrafter"/>
</dbReference>
<feature type="transmembrane region" description="Helical" evidence="2">
    <location>
        <begin position="302"/>
        <end position="323"/>
    </location>
</feature>
<sequence length="455" mass="50126">MRLVVMDGRWRGPRPLGSRFDLLECRWPPSAGARLGSSRTKGGSVVEVRANQVTGHGRLRLLDAMRLIAALSVVLFHYTSRVNVAWGNDAPQVLWAPLSTVTSYGLMGVDFFFLISGFVVLMSAWGADLPKFVASRVGRLYPAYWVAVILTATVLFFNRGLWIGGSWDSVRPFGVLINLTMMQEAFGVPHVDGVYWSLWAELKFYVILGVFLMVGITRQRVLLLAIAWPVVGSLLTVLGLPIVNDLLMPRYAPFFAAGMILYLIFREGWTLVSGLALLLNWTLMVRIAYVDVVQRITEQTSIPANPTVIAALFTAFIAIIALISQTRLASISWRWLTLAGSLTYPIYLLHMVIGWWAISMLYPALPKTVVLAIVLGGLFLVAYLIHRLVERPLGPILRRRVEAGLRYAPGSVTSPPRSAESVRSGTPASHPLSAAKGADLGHVLPAERAVEPTRV</sequence>
<feature type="transmembrane region" description="Helical" evidence="2">
    <location>
        <begin position="248"/>
        <end position="265"/>
    </location>
</feature>
<feature type="region of interest" description="Disordered" evidence="1">
    <location>
        <begin position="411"/>
        <end position="435"/>
    </location>
</feature>
<dbReference type="GO" id="GO:0009103">
    <property type="term" value="P:lipopolysaccharide biosynthetic process"/>
    <property type="evidence" value="ECO:0007669"/>
    <property type="project" value="TreeGrafter"/>
</dbReference>